<comment type="caution">
    <text evidence="1">The sequence shown here is derived from an EMBL/GenBank/DDBJ whole genome shotgun (WGS) entry which is preliminary data.</text>
</comment>
<proteinExistence type="predicted"/>
<dbReference type="EMBL" id="VTXP01000004">
    <property type="protein sequence ID" value="NOJ23227.1"/>
    <property type="molecule type" value="Genomic_DNA"/>
</dbReference>
<evidence type="ECO:0000313" key="1">
    <source>
        <dbReference type="EMBL" id="NOJ23227.1"/>
    </source>
</evidence>
<dbReference type="AntiFam" id="ANF00277">
    <property type="entry name" value="Spurious ORF (formerly Pfam entry PF11665)"/>
</dbReference>
<evidence type="ECO:0000313" key="2">
    <source>
        <dbReference type="Proteomes" id="UP000576645"/>
    </source>
</evidence>
<dbReference type="AlphaFoldDB" id="A0AAP7DDR8"/>
<reference evidence="1 2" key="1">
    <citation type="submission" date="2019-09" db="EMBL/GenBank/DDBJ databases">
        <title>Draft genome sequencing and comparative genomics of hatchery-associated Vibrios.</title>
        <authorList>
            <person name="Kehlet-Delgado H."/>
            <person name="Mueller R.S."/>
        </authorList>
    </citation>
    <scope>NUCLEOTIDE SEQUENCE [LARGE SCALE GENOMIC DNA]</scope>
    <source>
        <strain evidence="1 2">09-121-3</strain>
    </source>
</reference>
<organism evidence="1 2">
    <name type="scientific">Vibrio coralliilyticus</name>
    <dbReference type="NCBI Taxonomy" id="190893"/>
    <lineage>
        <taxon>Bacteria</taxon>
        <taxon>Pseudomonadati</taxon>
        <taxon>Pseudomonadota</taxon>
        <taxon>Gammaproteobacteria</taxon>
        <taxon>Vibrionales</taxon>
        <taxon>Vibrionaceae</taxon>
        <taxon>Vibrio</taxon>
    </lineage>
</organism>
<sequence>MGMYSLSKAYEEKRVDKRLRVIRNAWHFHYTLRLILKVGCGSIGIALLALEQCVALGG</sequence>
<gene>
    <name evidence="1" type="ORF">F0238_10850</name>
</gene>
<protein>
    <submittedName>
        <fullName evidence="1">DUF3265 domain-containing protein</fullName>
    </submittedName>
</protein>
<accession>A0AAP7DDR8</accession>
<dbReference type="Proteomes" id="UP000576645">
    <property type="component" value="Unassembled WGS sequence"/>
</dbReference>
<name>A0AAP7DDR8_9VIBR</name>